<dbReference type="InterPro" id="IPR004308">
    <property type="entry name" value="GCS"/>
</dbReference>
<dbReference type="GO" id="GO:0005524">
    <property type="term" value="F:ATP binding"/>
    <property type="evidence" value="ECO:0007669"/>
    <property type="project" value="UniProtKB-UniRule"/>
</dbReference>
<comment type="catalytic activity">
    <reaction evidence="10">
        <text>L-cysteine + L-glutamate + ATP = gamma-L-glutamyl-L-cysteine + ADP + phosphate + H(+)</text>
        <dbReference type="Rhea" id="RHEA:13285"/>
        <dbReference type="ChEBI" id="CHEBI:15378"/>
        <dbReference type="ChEBI" id="CHEBI:29985"/>
        <dbReference type="ChEBI" id="CHEBI:30616"/>
        <dbReference type="ChEBI" id="CHEBI:35235"/>
        <dbReference type="ChEBI" id="CHEBI:43474"/>
        <dbReference type="ChEBI" id="CHEBI:58173"/>
        <dbReference type="ChEBI" id="CHEBI:456216"/>
        <dbReference type="EC" id="6.3.2.2"/>
    </reaction>
</comment>
<reference evidence="11" key="1">
    <citation type="journal article" date="2019" name="bioRxiv">
        <title>The Genome of the Zebra Mussel, Dreissena polymorpha: A Resource for Invasive Species Research.</title>
        <authorList>
            <person name="McCartney M.A."/>
            <person name="Auch B."/>
            <person name="Kono T."/>
            <person name="Mallez S."/>
            <person name="Zhang Y."/>
            <person name="Obille A."/>
            <person name="Becker A."/>
            <person name="Abrahante J.E."/>
            <person name="Garbe J."/>
            <person name="Badalamenti J.P."/>
            <person name="Herman A."/>
            <person name="Mangelson H."/>
            <person name="Liachko I."/>
            <person name="Sullivan S."/>
            <person name="Sone E.D."/>
            <person name="Koren S."/>
            <person name="Silverstein K.A.T."/>
            <person name="Beckman K.B."/>
            <person name="Gohl D.M."/>
        </authorList>
    </citation>
    <scope>NUCLEOTIDE SEQUENCE</scope>
    <source>
        <strain evidence="11">Duluth1</strain>
        <tissue evidence="11">Whole animal</tissue>
    </source>
</reference>
<evidence type="ECO:0000256" key="8">
    <source>
        <dbReference type="ARBA" id="ARBA00030585"/>
    </source>
</evidence>
<keyword evidence="7 10" id="KW-0067">ATP-binding</keyword>
<dbReference type="GO" id="GO:0004357">
    <property type="term" value="F:glutamate-cysteine ligase activity"/>
    <property type="evidence" value="ECO:0007669"/>
    <property type="project" value="UniProtKB-UniRule"/>
</dbReference>
<dbReference type="Pfam" id="PF03074">
    <property type="entry name" value="GCS"/>
    <property type="match status" value="1"/>
</dbReference>
<organism evidence="11 12">
    <name type="scientific">Dreissena polymorpha</name>
    <name type="common">Zebra mussel</name>
    <name type="synonym">Mytilus polymorpha</name>
    <dbReference type="NCBI Taxonomy" id="45954"/>
    <lineage>
        <taxon>Eukaryota</taxon>
        <taxon>Metazoa</taxon>
        <taxon>Spiralia</taxon>
        <taxon>Lophotrochozoa</taxon>
        <taxon>Mollusca</taxon>
        <taxon>Bivalvia</taxon>
        <taxon>Autobranchia</taxon>
        <taxon>Heteroconchia</taxon>
        <taxon>Euheterodonta</taxon>
        <taxon>Imparidentia</taxon>
        <taxon>Neoheterodontei</taxon>
        <taxon>Myida</taxon>
        <taxon>Dreissenoidea</taxon>
        <taxon>Dreissenidae</taxon>
        <taxon>Dreissena</taxon>
    </lineage>
</organism>
<feature type="non-terminal residue" evidence="11">
    <location>
        <position position="528"/>
    </location>
</feature>
<dbReference type="PANTHER" id="PTHR11164">
    <property type="entry name" value="GLUTAMATE CYSTEINE LIGASE"/>
    <property type="match status" value="1"/>
</dbReference>
<dbReference type="Proteomes" id="UP000828390">
    <property type="component" value="Unassembled WGS sequence"/>
</dbReference>
<evidence type="ECO:0000256" key="4">
    <source>
        <dbReference type="ARBA" id="ARBA00022598"/>
    </source>
</evidence>
<protein>
    <recommendedName>
        <fullName evidence="3 10">Glutamate--cysteine ligase</fullName>
        <ecNumber evidence="3 10">6.3.2.2</ecNumber>
    </recommendedName>
    <alternativeName>
        <fullName evidence="9 10">Gamma-ECS</fullName>
    </alternativeName>
    <alternativeName>
        <fullName evidence="8 10">Gamma-glutamylcysteine synthetase</fullName>
    </alternativeName>
</protein>
<dbReference type="GO" id="GO:0006750">
    <property type="term" value="P:glutathione biosynthetic process"/>
    <property type="evidence" value="ECO:0007669"/>
    <property type="project" value="UniProtKB-UniRule"/>
</dbReference>
<dbReference type="SUPFAM" id="SSF55931">
    <property type="entry name" value="Glutamine synthetase/guanido kinase"/>
    <property type="match status" value="1"/>
</dbReference>
<proteinExistence type="inferred from homology"/>
<evidence type="ECO:0000256" key="10">
    <source>
        <dbReference type="RuleBase" id="RU367135"/>
    </source>
</evidence>
<keyword evidence="6 10" id="KW-0547">Nucleotide-binding</keyword>
<reference evidence="11" key="2">
    <citation type="submission" date="2020-11" db="EMBL/GenBank/DDBJ databases">
        <authorList>
            <person name="McCartney M.A."/>
            <person name="Auch B."/>
            <person name="Kono T."/>
            <person name="Mallez S."/>
            <person name="Becker A."/>
            <person name="Gohl D.M."/>
            <person name="Silverstein K.A.T."/>
            <person name="Koren S."/>
            <person name="Bechman K.B."/>
            <person name="Herman A."/>
            <person name="Abrahante J.E."/>
            <person name="Garbe J."/>
        </authorList>
    </citation>
    <scope>NUCLEOTIDE SEQUENCE</scope>
    <source>
        <strain evidence="11">Duluth1</strain>
        <tissue evidence="11">Whole animal</tissue>
    </source>
</reference>
<evidence type="ECO:0000313" key="11">
    <source>
        <dbReference type="EMBL" id="KAH3844898.1"/>
    </source>
</evidence>
<dbReference type="InterPro" id="IPR014746">
    <property type="entry name" value="Gln_synth/guanido_kin_cat_dom"/>
</dbReference>
<evidence type="ECO:0000256" key="3">
    <source>
        <dbReference type="ARBA" id="ARBA00012220"/>
    </source>
</evidence>
<evidence type="ECO:0000256" key="2">
    <source>
        <dbReference type="ARBA" id="ARBA00008100"/>
    </source>
</evidence>
<name>A0A9D4KRR3_DREPO</name>
<dbReference type="EC" id="6.3.2.2" evidence="3 10"/>
<keyword evidence="4 10" id="KW-0436">Ligase</keyword>
<evidence type="ECO:0000256" key="6">
    <source>
        <dbReference type="ARBA" id="ARBA00022741"/>
    </source>
</evidence>
<comment type="similarity">
    <text evidence="2 10">Belongs to the glutamate--cysteine ligase type 3 family.</text>
</comment>
<evidence type="ECO:0000256" key="7">
    <source>
        <dbReference type="ARBA" id="ARBA00022840"/>
    </source>
</evidence>
<comment type="pathway">
    <text evidence="1 10">Sulfur metabolism; glutathione biosynthesis; glutathione from L-cysteine and L-glutamate: step 1/2.</text>
</comment>
<evidence type="ECO:0000256" key="1">
    <source>
        <dbReference type="ARBA" id="ARBA00005006"/>
    </source>
</evidence>
<dbReference type="PANTHER" id="PTHR11164:SF0">
    <property type="entry name" value="GLUTAMATE--CYSTEINE LIGASE CATALYTIC SUBUNIT"/>
    <property type="match status" value="1"/>
</dbReference>
<dbReference type="Gene3D" id="1.10.8.960">
    <property type="match status" value="1"/>
</dbReference>
<dbReference type="GO" id="GO:0017109">
    <property type="term" value="C:glutamate-cysteine ligase complex"/>
    <property type="evidence" value="ECO:0007669"/>
    <property type="project" value="TreeGrafter"/>
</dbReference>
<evidence type="ECO:0000256" key="9">
    <source>
        <dbReference type="ARBA" id="ARBA00032122"/>
    </source>
</evidence>
<keyword evidence="12" id="KW-1185">Reference proteome</keyword>
<accession>A0A9D4KRR3</accession>
<dbReference type="AlphaFoldDB" id="A0A9D4KRR3"/>
<evidence type="ECO:0000313" key="12">
    <source>
        <dbReference type="Proteomes" id="UP000828390"/>
    </source>
</evidence>
<evidence type="ECO:0000256" key="5">
    <source>
        <dbReference type="ARBA" id="ARBA00022684"/>
    </source>
</evidence>
<dbReference type="EMBL" id="JAIWYP010000003">
    <property type="protein sequence ID" value="KAH3844898.1"/>
    <property type="molecule type" value="Genomic_DNA"/>
</dbReference>
<gene>
    <name evidence="11" type="ORF">DPMN_087164</name>
</gene>
<comment type="caution">
    <text evidence="11">The sequence shown here is derived from an EMBL/GenBank/DDBJ whole genome shotgun (WGS) entry which is preliminary data.</text>
</comment>
<keyword evidence="5 10" id="KW-0317">Glutathione biosynthesis</keyword>
<dbReference type="Gene3D" id="3.30.590.50">
    <property type="match status" value="3"/>
</dbReference>
<sequence length="528" mass="60295">SHPTTWRPEYAAYMVEGTPGKPYGGLMAHFNLVEANMRLRRTEIKKCLAEDEFPLALTCFPRLGCPGFSSPDTTPTPEAGASRSLFFADEVIFQGHPRFRTLTRNIRQRRGKKVAINIPVFKDKYTPDPFVEDLTQYGDTGEGATGSKPDHIYMDCMGFDHIYMGSMGFASPVYRGYLSDNDTRWTVIAQSVDDRTEEEMGLKPLEKDRFVINKSRYDSVDSYLSSSAYSDIELVYDKDLYKDLINGGKFRIDDLLAKHVAHLFIRDPVSLFSEKVNQNDEVDTDHFENIQSTNWQTMRFKPPPPDSNIGWRVEFRPMEVQLTDFENAAFTTFMVLMTRVILTFGLKFIIPLTKVDENLKRSFKRDAVLEQKFYFRKDILTDCSPPEAEDAVIQCCDGGKKCNIQDQYTQLSINDIIHGKEDFPGLLPLIENYMDMVEIDVDTRCTIKQYLNLISCRAKDFVQSHPDYKQDSLVSESINYDLLLKCAQISEGTQSDDTLLPSTVDTKTSDEIPSAILKEQKLMCNNCP</sequence>